<accession>A0A8T0RHZ3</accession>
<dbReference type="Gene3D" id="2.40.50.140">
    <property type="entry name" value="Nucleic acid-binding proteins"/>
    <property type="match status" value="1"/>
</dbReference>
<keyword evidence="2" id="KW-1185">Reference proteome</keyword>
<dbReference type="AlphaFoldDB" id="A0A8T0RHZ3"/>
<gene>
    <name evidence="1" type="ORF">PVAP13_6KG294106</name>
</gene>
<dbReference type="Proteomes" id="UP000823388">
    <property type="component" value="Chromosome 6K"/>
</dbReference>
<proteinExistence type="predicted"/>
<protein>
    <submittedName>
        <fullName evidence="1">Uncharacterized protein</fullName>
    </submittedName>
</protein>
<evidence type="ECO:0000313" key="2">
    <source>
        <dbReference type="Proteomes" id="UP000823388"/>
    </source>
</evidence>
<name>A0A8T0RHZ3_PANVG</name>
<dbReference type="EMBL" id="CM029047">
    <property type="protein sequence ID" value="KAG2584299.1"/>
    <property type="molecule type" value="Genomic_DNA"/>
</dbReference>
<dbReference type="InterPro" id="IPR012340">
    <property type="entry name" value="NA-bd_OB-fold"/>
</dbReference>
<reference evidence="1" key="1">
    <citation type="submission" date="2020-05" db="EMBL/GenBank/DDBJ databases">
        <title>WGS assembly of Panicum virgatum.</title>
        <authorList>
            <person name="Lovell J.T."/>
            <person name="Jenkins J."/>
            <person name="Shu S."/>
            <person name="Juenger T.E."/>
            <person name="Schmutz J."/>
        </authorList>
    </citation>
    <scope>NUCLEOTIDE SEQUENCE</scope>
    <source>
        <strain evidence="1">AP13</strain>
    </source>
</reference>
<comment type="caution">
    <text evidence="1">The sequence shown here is derived from an EMBL/GenBank/DDBJ whole genome shotgun (WGS) entry which is preliminary data.</text>
</comment>
<organism evidence="1 2">
    <name type="scientific">Panicum virgatum</name>
    <name type="common">Blackwell switchgrass</name>
    <dbReference type="NCBI Taxonomy" id="38727"/>
    <lineage>
        <taxon>Eukaryota</taxon>
        <taxon>Viridiplantae</taxon>
        <taxon>Streptophyta</taxon>
        <taxon>Embryophyta</taxon>
        <taxon>Tracheophyta</taxon>
        <taxon>Spermatophyta</taxon>
        <taxon>Magnoliopsida</taxon>
        <taxon>Liliopsida</taxon>
        <taxon>Poales</taxon>
        <taxon>Poaceae</taxon>
        <taxon>PACMAD clade</taxon>
        <taxon>Panicoideae</taxon>
        <taxon>Panicodae</taxon>
        <taxon>Paniceae</taxon>
        <taxon>Panicinae</taxon>
        <taxon>Panicum</taxon>
        <taxon>Panicum sect. Hiantes</taxon>
    </lineage>
</organism>
<sequence length="108" mass="11982">MGTIVRLLKFICNTVQKTSMVSVVELEVLQTDCELIGRSKAYEQPYGPQIKCGERYHGLMPNYAQPDSGSYSSGQCLKWLLTQGAVLAMLEGKMSVEQQPVMQVVSVH</sequence>
<evidence type="ECO:0000313" key="1">
    <source>
        <dbReference type="EMBL" id="KAG2584299.1"/>
    </source>
</evidence>